<evidence type="ECO:0000313" key="2">
    <source>
        <dbReference type="Proteomes" id="UP000245086"/>
    </source>
</evidence>
<dbReference type="EMBL" id="BFBR01000007">
    <property type="protein sequence ID" value="GBF58606.1"/>
    <property type="molecule type" value="Genomic_DNA"/>
</dbReference>
<evidence type="ECO:0008006" key="3">
    <source>
        <dbReference type="Google" id="ProtNLM"/>
    </source>
</evidence>
<accession>A0A2P2EC04</accession>
<proteinExistence type="predicted"/>
<dbReference type="Proteomes" id="UP000245086">
    <property type="component" value="Unassembled WGS sequence"/>
</dbReference>
<name>A0A2P2EC04_9PROT</name>
<protein>
    <recommendedName>
        <fullName evidence="3">DUF2147 domain-containing protein</fullName>
    </recommendedName>
</protein>
<evidence type="ECO:0000313" key="1">
    <source>
        <dbReference type="EMBL" id="GBF58606.1"/>
    </source>
</evidence>
<dbReference type="AlphaFoldDB" id="A0A2P2EC04"/>
<gene>
    <name evidence="1" type="ORF">PbB2_02293</name>
</gene>
<comment type="caution">
    <text evidence="1">The sequence shown here is derived from an EMBL/GenBank/DDBJ whole genome shotgun (WGS) entry which is preliminary data.</text>
</comment>
<keyword evidence="2" id="KW-1185">Reference proteome</keyword>
<dbReference type="RefSeq" id="WP_133245795.1">
    <property type="nucleotide sequence ID" value="NZ_BFBR01000007.1"/>
</dbReference>
<sequence>MFSFFSLVALNPARPANTNNKTAQAADPIRRPEVRLLPAKSAPLATRALMAALAIGLFQVAAPALEAAPASPAAAQSFSLPGDWRVDGGVAVARVAACAHDSRLMCATVISEVLEPGEESVKGKVVLRNIRLTKPGQYAGEYRLEENRFLPATLKVHNPGLLELKVCMGVFCDRLRLERM</sequence>
<organism evidence="1 2">
    <name type="scientific">Candidatus Phycosocius bacilliformis</name>
    <dbReference type="NCBI Taxonomy" id="1445552"/>
    <lineage>
        <taxon>Bacteria</taxon>
        <taxon>Pseudomonadati</taxon>
        <taxon>Pseudomonadota</taxon>
        <taxon>Alphaproteobacteria</taxon>
        <taxon>Caulobacterales</taxon>
        <taxon>Caulobacterales incertae sedis</taxon>
        <taxon>Candidatus Phycosocius</taxon>
    </lineage>
</organism>
<dbReference type="OrthoDB" id="9811671at2"/>
<reference evidence="1 2" key="1">
    <citation type="journal article" date="2018" name="Genome Announc.">
        <title>Draft Genome Sequence of "Candidatus Phycosocius bacilliformis," an Alphaproteobacterial Ectosymbiont of the Hydrocarbon-Producing Green Alga Botryococcus braunii.</title>
        <authorList>
            <person name="Tanabe Y."/>
            <person name="Yamaguchi H."/>
            <person name="Watanabe M.M."/>
        </authorList>
    </citation>
    <scope>NUCLEOTIDE SEQUENCE [LARGE SCALE GENOMIC DNA]</scope>
    <source>
        <strain evidence="1 2">BOTRYCO-2</strain>
    </source>
</reference>